<dbReference type="EMBL" id="BARW01015449">
    <property type="protein sequence ID" value="GAI94894.1"/>
    <property type="molecule type" value="Genomic_DNA"/>
</dbReference>
<dbReference type="PANTHER" id="PTHR32194">
    <property type="entry name" value="METALLOPROTEASE TLDD"/>
    <property type="match status" value="1"/>
</dbReference>
<dbReference type="GO" id="GO:0003735">
    <property type="term" value="F:structural constituent of ribosome"/>
    <property type="evidence" value="ECO:0007669"/>
    <property type="project" value="InterPro"/>
</dbReference>
<accession>X1URA5</accession>
<dbReference type="InterPro" id="IPR001047">
    <property type="entry name" value="Ribosomal_eS8"/>
</dbReference>
<sequence>MARSHARSKRKYTGKKYKHFRKKRNRELARPTIYTEIDNYKVKKHRVLGGNTKLKLFSTKFINVTDPNSNKTSKVRILGFDSNAASKDLNRRHILTKGAIVETELGGVADCQYVVNQLKALSRLKEVDEGIVPEPKYIASICRNILFSGRSFFISMMIVGGFSQTEKSGKLFGVDMLGTLYEENSFLSFGSGSPFSLGVLEADWKPNMTKSAGIDLIKTAISSS</sequence>
<dbReference type="InterPro" id="IPR029055">
    <property type="entry name" value="Ntn_hydrolases_N"/>
</dbReference>
<keyword evidence="2" id="KW-0689">Ribosomal protein</keyword>
<dbReference type="GO" id="GO:0005840">
    <property type="term" value="C:ribosome"/>
    <property type="evidence" value="ECO:0007669"/>
    <property type="project" value="UniProtKB-KW"/>
</dbReference>
<evidence type="ECO:0000256" key="2">
    <source>
        <dbReference type="ARBA" id="ARBA00022980"/>
    </source>
</evidence>
<gene>
    <name evidence="4" type="ORF">S12H4_27112</name>
</gene>
<dbReference type="GO" id="GO:0005737">
    <property type="term" value="C:cytoplasm"/>
    <property type="evidence" value="ECO:0007669"/>
    <property type="project" value="TreeGrafter"/>
</dbReference>
<reference evidence="4" key="1">
    <citation type="journal article" date="2014" name="Front. Microbiol.">
        <title>High frequency of phylogenetically diverse reductive dehalogenase-homologous genes in deep subseafloor sedimentary metagenomes.</title>
        <authorList>
            <person name="Kawai M."/>
            <person name="Futagami T."/>
            <person name="Toyoda A."/>
            <person name="Takaki Y."/>
            <person name="Nishi S."/>
            <person name="Hori S."/>
            <person name="Arai W."/>
            <person name="Tsubouchi T."/>
            <person name="Morono Y."/>
            <person name="Uchiyama I."/>
            <person name="Ito T."/>
            <person name="Fujiyama A."/>
            <person name="Inagaki F."/>
            <person name="Takami H."/>
        </authorList>
    </citation>
    <scope>NUCLEOTIDE SEQUENCE</scope>
    <source>
        <strain evidence="4">Expedition CK06-06</strain>
    </source>
</reference>
<evidence type="ECO:0000256" key="3">
    <source>
        <dbReference type="ARBA" id="ARBA00023274"/>
    </source>
</evidence>
<evidence type="ECO:0000256" key="1">
    <source>
        <dbReference type="ARBA" id="ARBA00005257"/>
    </source>
</evidence>
<evidence type="ECO:0000313" key="4">
    <source>
        <dbReference type="EMBL" id="GAI94894.1"/>
    </source>
</evidence>
<comment type="similarity">
    <text evidence="1">Belongs to the eukaryotic ribosomal protein eS8 family.</text>
</comment>
<feature type="non-terminal residue" evidence="4">
    <location>
        <position position="224"/>
    </location>
</feature>
<name>X1URA5_9ZZZZ</name>
<dbReference type="NCBIfam" id="TIGR00307">
    <property type="entry name" value="eS8"/>
    <property type="match status" value="1"/>
</dbReference>
<dbReference type="GO" id="GO:0008233">
    <property type="term" value="F:peptidase activity"/>
    <property type="evidence" value="ECO:0007669"/>
    <property type="project" value="UniProtKB-KW"/>
</dbReference>
<dbReference type="GO" id="GO:0006412">
    <property type="term" value="P:translation"/>
    <property type="evidence" value="ECO:0007669"/>
    <property type="project" value="InterPro"/>
</dbReference>
<dbReference type="InterPro" id="IPR022309">
    <property type="entry name" value="Ribosomal_Se8/biogenesis_NSA2"/>
</dbReference>
<proteinExistence type="inferred from homology"/>
<dbReference type="GO" id="GO:0051603">
    <property type="term" value="P:proteolysis involved in protein catabolic process"/>
    <property type="evidence" value="ECO:0007669"/>
    <property type="project" value="InterPro"/>
</dbReference>
<organism evidence="4">
    <name type="scientific">marine sediment metagenome</name>
    <dbReference type="NCBI Taxonomy" id="412755"/>
    <lineage>
        <taxon>unclassified sequences</taxon>
        <taxon>metagenomes</taxon>
        <taxon>ecological metagenomes</taxon>
    </lineage>
</organism>
<dbReference type="InterPro" id="IPR023333">
    <property type="entry name" value="Proteasome_suB-type"/>
</dbReference>
<dbReference type="GO" id="GO:1990904">
    <property type="term" value="C:ribonucleoprotein complex"/>
    <property type="evidence" value="ECO:0007669"/>
    <property type="project" value="UniProtKB-KW"/>
</dbReference>
<dbReference type="Gene3D" id="3.60.20.10">
    <property type="entry name" value="Glutamine Phosphoribosylpyrophosphate, subunit 1, domain 1"/>
    <property type="match status" value="1"/>
</dbReference>
<dbReference type="GO" id="GO:0005839">
    <property type="term" value="C:proteasome core complex"/>
    <property type="evidence" value="ECO:0007669"/>
    <property type="project" value="InterPro"/>
</dbReference>
<dbReference type="SUPFAM" id="SSF56235">
    <property type="entry name" value="N-terminal nucleophile aminohydrolases (Ntn hydrolases)"/>
    <property type="match status" value="1"/>
</dbReference>
<dbReference type="PANTHER" id="PTHR32194:SF0">
    <property type="entry name" value="ATP-DEPENDENT PROTEASE SUBUNIT HSLV"/>
    <property type="match status" value="1"/>
</dbReference>
<keyword evidence="3" id="KW-0687">Ribonucleoprotein</keyword>
<comment type="caution">
    <text evidence="4">The sequence shown here is derived from an EMBL/GenBank/DDBJ whole genome shotgun (WGS) entry which is preliminary data.</text>
</comment>
<protein>
    <submittedName>
        <fullName evidence="4">Uncharacterized protein</fullName>
    </submittedName>
</protein>
<dbReference type="Pfam" id="PF01201">
    <property type="entry name" value="Ribosomal_S8e"/>
    <property type="match status" value="1"/>
</dbReference>
<dbReference type="AlphaFoldDB" id="X1URA5"/>